<dbReference type="Proteomes" id="UP000468531">
    <property type="component" value="Unassembled WGS sequence"/>
</dbReference>
<sequence length="245" mass="24535">MIRRLIVLTVAATALSAGQAAAQSAFPAPLPNQGQAGTASDSAFPPVNGARPASRAGTASDPAFPPVNGAPAARVGATPSAFPSNGAAPIAGGGLSSPPPPPSAEAGGAGEACMKNFVPLREEAEKRGKAIKTASDRHASPQEACKLIGNYSQAEIKMIKYVDTNAAKCGIPPQIANQLKDGHKNTEALLKKVCNVAEQAAAQPRGPAGPSLSDVLGSSASLPEATPTKKGGSTFDTLNGNVLTR</sequence>
<feature type="region of interest" description="Disordered" evidence="1">
    <location>
        <begin position="201"/>
        <end position="245"/>
    </location>
</feature>
<name>A0A6P1BJA4_9BRAD</name>
<protein>
    <submittedName>
        <fullName evidence="3">Uncharacterized protein</fullName>
    </submittedName>
</protein>
<evidence type="ECO:0000256" key="2">
    <source>
        <dbReference type="SAM" id="SignalP"/>
    </source>
</evidence>
<gene>
    <name evidence="3" type="ORF">FNJ47_17780</name>
</gene>
<evidence type="ECO:0000313" key="3">
    <source>
        <dbReference type="EMBL" id="NEU97632.1"/>
    </source>
</evidence>
<accession>A0A6P1BJA4</accession>
<feature type="chain" id="PRO_5026874011" evidence="2">
    <location>
        <begin position="23"/>
        <end position="245"/>
    </location>
</feature>
<keyword evidence="4" id="KW-1185">Reference proteome</keyword>
<dbReference type="RefSeq" id="WP_163155223.1">
    <property type="nucleotide sequence ID" value="NZ_VKHP01000064.1"/>
</dbReference>
<evidence type="ECO:0000256" key="1">
    <source>
        <dbReference type="SAM" id="MobiDB-lite"/>
    </source>
</evidence>
<feature type="compositionally biased region" description="Polar residues" evidence="1">
    <location>
        <begin position="234"/>
        <end position="245"/>
    </location>
</feature>
<dbReference type="EMBL" id="VKHP01000064">
    <property type="protein sequence ID" value="NEU97632.1"/>
    <property type="molecule type" value="Genomic_DNA"/>
</dbReference>
<feature type="region of interest" description="Disordered" evidence="1">
    <location>
        <begin position="32"/>
        <end position="110"/>
    </location>
</feature>
<reference evidence="3 4" key="1">
    <citation type="journal article" date="2020" name="Arch. Microbiol.">
        <title>Bradyrhizobium uaiense sp. nov., a new highly efficient cowpea symbiont.</title>
        <authorList>
            <person name="Cabral Michel D."/>
            <person name="Azarias Guimaraes A."/>
            <person name="Martins da Costa E."/>
            <person name="Soares de Carvalho T."/>
            <person name="Balsanelli E."/>
            <person name="Willems A."/>
            <person name="Maltempi de Souza E."/>
            <person name="de Souza Moreira F.M."/>
        </authorList>
    </citation>
    <scope>NUCLEOTIDE SEQUENCE [LARGE SCALE GENOMIC DNA]</scope>
    <source>
        <strain evidence="3 4">UFLA 03-164</strain>
    </source>
</reference>
<dbReference type="AlphaFoldDB" id="A0A6P1BJA4"/>
<proteinExistence type="predicted"/>
<feature type="compositionally biased region" description="Polar residues" evidence="1">
    <location>
        <begin position="32"/>
        <end position="41"/>
    </location>
</feature>
<evidence type="ECO:0000313" key="4">
    <source>
        <dbReference type="Proteomes" id="UP000468531"/>
    </source>
</evidence>
<keyword evidence="2" id="KW-0732">Signal</keyword>
<organism evidence="3 4">
    <name type="scientific">Bradyrhizobium uaiense</name>
    <dbReference type="NCBI Taxonomy" id="2594946"/>
    <lineage>
        <taxon>Bacteria</taxon>
        <taxon>Pseudomonadati</taxon>
        <taxon>Pseudomonadota</taxon>
        <taxon>Alphaproteobacteria</taxon>
        <taxon>Hyphomicrobiales</taxon>
        <taxon>Nitrobacteraceae</taxon>
        <taxon>Bradyrhizobium</taxon>
    </lineage>
</organism>
<feature type="compositionally biased region" description="Low complexity" evidence="1">
    <location>
        <begin position="201"/>
        <end position="210"/>
    </location>
</feature>
<comment type="caution">
    <text evidence="3">The sequence shown here is derived from an EMBL/GenBank/DDBJ whole genome shotgun (WGS) entry which is preliminary data.</text>
</comment>
<feature type="signal peptide" evidence="2">
    <location>
        <begin position="1"/>
        <end position="22"/>
    </location>
</feature>